<organism evidence="2 3">
    <name type="scientific">Tetranychus urticae</name>
    <name type="common">Two-spotted spider mite</name>
    <dbReference type="NCBI Taxonomy" id="32264"/>
    <lineage>
        <taxon>Eukaryota</taxon>
        <taxon>Metazoa</taxon>
        <taxon>Ecdysozoa</taxon>
        <taxon>Arthropoda</taxon>
        <taxon>Chelicerata</taxon>
        <taxon>Arachnida</taxon>
        <taxon>Acari</taxon>
        <taxon>Acariformes</taxon>
        <taxon>Trombidiformes</taxon>
        <taxon>Prostigmata</taxon>
        <taxon>Eleutherengona</taxon>
        <taxon>Raphignathae</taxon>
        <taxon>Tetranychoidea</taxon>
        <taxon>Tetranychidae</taxon>
        <taxon>Tetranychus</taxon>
    </lineage>
</organism>
<protein>
    <submittedName>
        <fullName evidence="2">Uncharacterized protein</fullName>
    </submittedName>
</protein>
<dbReference type="AlphaFoldDB" id="T1JXH5"/>
<reference evidence="3" key="1">
    <citation type="submission" date="2011-08" db="EMBL/GenBank/DDBJ databases">
        <authorList>
            <person name="Rombauts S."/>
        </authorList>
    </citation>
    <scope>NUCLEOTIDE SEQUENCE</scope>
    <source>
        <strain evidence="3">London</strain>
    </source>
</reference>
<dbReference type="EnsemblMetazoa" id="tetur02g11970.1">
    <property type="protein sequence ID" value="tetur02g11970.1"/>
    <property type="gene ID" value="tetur02g11970"/>
</dbReference>
<evidence type="ECO:0000256" key="1">
    <source>
        <dbReference type="SAM" id="MobiDB-lite"/>
    </source>
</evidence>
<feature type="compositionally biased region" description="Basic and acidic residues" evidence="1">
    <location>
        <begin position="11"/>
        <end position="20"/>
    </location>
</feature>
<dbReference type="EMBL" id="CAEY01000828">
    <property type="status" value="NOT_ANNOTATED_CDS"/>
    <property type="molecule type" value="Genomic_DNA"/>
</dbReference>
<dbReference type="Proteomes" id="UP000015104">
    <property type="component" value="Unassembled WGS sequence"/>
</dbReference>
<proteinExistence type="predicted"/>
<reference evidence="2" key="2">
    <citation type="submission" date="2015-06" db="UniProtKB">
        <authorList>
            <consortium name="EnsemblMetazoa"/>
        </authorList>
    </citation>
    <scope>IDENTIFICATION</scope>
</reference>
<name>T1JXH5_TETUR</name>
<keyword evidence="3" id="KW-1185">Reference proteome</keyword>
<feature type="region of interest" description="Disordered" evidence="1">
    <location>
        <begin position="1"/>
        <end position="20"/>
    </location>
</feature>
<sequence>MMKPIYGQKATDLDICRSHH</sequence>
<dbReference type="HOGENOM" id="CLU_3428636_0_0_1"/>
<evidence type="ECO:0000313" key="2">
    <source>
        <dbReference type="EnsemblMetazoa" id="tetur02g11970.1"/>
    </source>
</evidence>
<accession>T1JXH5</accession>
<evidence type="ECO:0000313" key="3">
    <source>
        <dbReference type="Proteomes" id="UP000015104"/>
    </source>
</evidence>